<dbReference type="OrthoDB" id="5990676at2759"/>
<dbReference type="Proteomes" id="UP000694390">
    <property type="component" value="Chromosome 7"/>
</dbReference>
<protein>
    <submittedName>
        <fullName evidence="2">Uncharacterized protein</fullName>
    </submittedName>
</protein>
<organism evidence="2 3">
    <name type="scientific">Gopherus evgoodei</name>
    <name type="common">Goodes thornscrub tortoise</name>
    <dbReference type="NCBI Taxonomy" id="1825980"/>
    <lineage>
        <taxon>Eukaryota</taxon>
        <taxon>Metazoa</taxon>
        <taxon>Chordata</taxon>
        <taxon>Craniata</taxon>
        <taxon>Vertebrata</taxon>
        <taxon>Euteleostomi</taxon>
        <taxon>Archelosauria</taxon>
        <taxon>Testudinata</taxon>
        <taxon>Testudines</taxon>
        <taxon>Cryptodira</taxon>
        <taxon>Durocryptodira</taxon>
        <taxon>Testudinoidea</taxon>
        <taxon>Testudinidae</taxon>
        <taxon>Gopherus</taxon>
    </lineage>
</organism>
<reference evidence="2" key="1">
    <citation type="submission" date="2019-06" db="EMBL/GenBank/DDBJ databases">
        <title>G10K-VGP Goodes thornscrub tortoise genome, primary haplotype.</title>
        <authorList>
            <person name="Murphy B."/>
            <person name="Edwards T."/>
            <person name="Rhie A."/>
            <person name="Koren S."/>
            <person name="Phillippy A."/>
            <person name="Fedrigo O."/>
            <person name="Haase B."/>
            <person name="Mountcastle J."/>
            <person name="Lewin H."/>
            <person name="Damas J."/>
            <person name="Howe K."/>
            <person name="Formenti G."/>
            <person name="Myers G."/>
            <person name="Durbin R."/>
            <person name="Jarvis E.D."/>
        </authorList>
    </citation>
    <scope>NUCLEOTIDE SEQUENCE [LARGE SCALE GENOMIC DNA]</scope>
</reference>
<evidence type="ECO:0000313" key="2">
    <source>
        <dbReference type="Ensembl" id="ENSGEVP00005014656.1"/>
    </source>
</evidence>
<keyword evidence="1" id="KW-0732">Signal</keyword>
<reference evidence="2" key="3">
    <citation type="submission" date="2025-09" db="UniProtKB">
        <authorList>
            <consortium name="Ensembl"/>
        </authorList>
    </citation>
    <scope>IDENTIFICATION</scope>
</reference>
<feature type="chain" id="PRO_5034546069" evidence="1">
    <location>
        <begin position="31"/>
        <end position="53"/>
    </location>
</feature>
<evidence type="ECO:0000256" key="1">
    <source>
        <dbReference type="SAM" id="SignalP"/>
    </source>
</evidence>
<dbReference type="AlphaFoldDB" id="A0A8C4WFZ1"/>
<name>A0A8C4WFZ1_9SAUR</name>
<evidence type="ECO:0000313" key="3">
    <source>
        <dbReference type="Proteomes" id="UP000694390"/>
    </source>
</evidence>
<dbReference type="GeneTree" id="ENSGT00990000213843"/>
<dbReference type="Ensembl" id="ENSGEVT00005015366.1">
    <property type="protein sequence ID" value="ENSGEVP00005014656.1"/>
    <property type="gene ID" value="ENSGEVG00005010416.1"/>
</dbReference>
<keyword evidence="3" id="KW-1185">Reference proteome</keyword>
<proteinExistence type="predicted"/>
<reference evidence="2" key="2">
    <citation type="submission" date="2025-08" db="UniProtKB">
        <authorList>
            <consortium name="Ensembl"/>
        </authorList>
    </citation>
    <scope>IDENTIFICATION</scope>
</reference>
<sequence length="53" mass="6009">GKMTVGFVLLPPLLGRTWLTLLVVAAFVQCHWPSEPSEVVQDWENQLEASMHF</sequence>
<feature type="signal peptide" evidence="1">
    <location>
        <begin position="1"/>
        <end position="30"/>
    </location>
</feature>
<accession>A0A8C4WFZ1</accession>